<protein>
    <submittedName>
        <fullName evidence="8">Levanase</fullName>
        <ecNumber evidence="8">3.2.1.80</ecNumber>
    </submittedName>
</protein>
<comment type="similarity">
    <text evidence="1 4">Belongs to the glycosyl hydrolase 32 family.</text>
</comment>
<evidence type="ECO:0000256" key="4">
    <source>
        <dbReference type="RuleBase" id="RU362110"/>
    </source>
</evidence>
<name>A0A5B9WF75_9BACT</name>
<dbReference type="InterPro" id="IPR001362">
    <property type="entry name" value="Glyco_hydro_32"/>
</dbReference>
<keyword evidence="3 4" id="KW-0326">Glycosidase</keyword>
<evidence type="ECO:0000259" key="7">
    <source>
        <dbReference type="Pfam" id="PF08244"/>
    </source>
</evidence>
<dbReference type="EC" id="3.2.1.80" evidence="8"/>
<dbReference type="Gene3D" id="2.60.120.560">
    <property type="entry name" value="Exo-inulinase, domain 1"/>
    <property type="match status" value="1"/>
</dbReference>
<evidence type="ECO:0000256" key="1">
    <source>
        <dbReference type="ARBA" id="ARBA00009902"/>
    </source>
</evidence>
<dbReference type="OrthoDB" id="9759709at2"/>
<evidence type="ECO:0000313" key="9">
    <source>
        <dbReference type="Proteomes" id="UP000324233"/>
    </source>
</evidence>
<dbReference type="AlphaFoldDB" id="A0A5B9WF75"/>
<dbReference type="GO" id="GO:0051669">
    <property type="term" value="F:fructan beta-fructosidase activity"/>
    <property type="evidence" value="ECO:0007669"/>
    <property type="project" value="UniProtKB-EC"/>
</dbReference>
<evidence type="ECO:0000256" key="3">
    <source>
        <dbReference type="ARBA" id="ARBA00023295"/>
    </source>
</evidence>
<dbReference type="KEGG" id="agv:OJF2_73210"/>
<dbReference type="GO" id="GO:0004575">
    <property type="term" value="F:sucrose alpha-glucosidase activity"/>
    <property type="evidence" value="ECO:0007669"/>
    <property type="project" value="TreeGrafter"/>
</dbReference>
<feature type="domain" description="Glycosyl hydrolase family 32 N-terminal" evidence="6">
    <location>
        <begin position="130"/>
        <end position="406"/>
    </location>
</feature>
<dbReference type="InterPro" id="IPR013320">
    <property type="entry name" value="ConA-like_dom_sf"/>
</dbReference>
<dbReference type="InterPro" id="IPR023296">
    <property type="entry name" value="Glyco_hydro_beta-prop_sf"/>
</dbReference>
<feature type="domain" description="Glycosyl hydrolase family 32 C-terminal" evidence="7">
    <location>
        <begin position="416"/>
        <end position="520"/>
    </location>
</feature>
<feature type="chain" id="PRO_5023107523" evidence="5">
    <location>
        <begin position="22"/>
        <end position="557"/>
    </location>
</feature>
<evidence type="ECO:0000256" key="2">
    <source>
        <dbReference type="ARBA" id="ARBA00022801"/>
    </source>
</evidence>
<dbReference type="RefSeq" id="WP_148598129.1">
    <property type="nucleotide sequence ID" value="NZ_CP042997.1"/>
</dbReference>
<reference evidence="8 9" key="1">
    <citation type="submission" date="2019-08" db="EMBL/GenBank/DDBJ databases">
        <title>Deep-cultivation of Planctomycetes and their phenomic and genomic characterization uncovers novel biology.</title>
        <authorList>
            <person name="Wiegand S."/>
            <person name="Jogler M."/>
            <person name="Boedeker C."/>
            <person name="Pinto D."/>
            <person name="Vollmers J."/>
            <person name="Rivas-Marin E."/>
            <person name="Kohn T."/>
            <person name="Peeters S.H."/>
            <person name="Heuer A."/>
            <person name="Rast P."/>
            <person name="Oberbeckmann S."/>
            <person name="Bunk B."/>
            <person name="Jeske O."/>
            <person name="Meyerdierks A."/>
            <person name="Storesund J.E."/>
            <person name="Kallscheuer N."/>
            <person name="Luecker S."/>
            <person name="Lage O.M."/>
            <person name="Pohl T."/>
            <person name="Merkel B.J."/>
            <person name="Hornburger P."/>
            <person name="Mueller R.-W."/>
            <person name="Bruemmer F."/>
            <person name="Labrenz M."/>
            <person name="Spormann A.M."/>
            <person name="Op den Camp H."/>
            <person name="Overmann J."/>
            <person name="Amann R."/>
            <person name="Jetten M.S.M."/>
            <person name="Mascher T."/>
            <person name="Medema M.H."/>
            <person name="Devos D.P."/>
            <person name="Kaster A.-K."/>
            <person name="Ovreas L."/>
            <person name="Rohde M."/>
            <person name="Galperin M.Y."/>
            <person name="Jogler C."/>
        </authorList>
    </citation>
    <scope>NUCLEOTIDE SEQUENCE [LARGE SCALE GENOMIC DNA]</scope>
    <source>
        <strain evidence="8 9">OJF2</strain>
    </source>
</reference>
<dbReference type="Proteomes" id="UP000324233">
    <property type="component" value="Chromosome"/>
</dbReference>
<dbReference type="InterPro" id="IPR013148">
    <property type="entry name" value="Glyco_hydro_32_N"/>
</dbReference>
<dbReference type="SUPFAM" id="SSF49899">
    <property type="entry name" value="Concanavalin A-like lectins/glucanases"/>
    <property type="match status" value="1"/>
</dbReference>
<gene>
    <name evidence="8" type="primary">sacC_3</name>
    <name evidence="8" type="ORF">OJF2_73210</name>
</gene>
<dbReference type="GO" id="GO:0005987">
    <property type="term" value="P:sucrose catabolic process"/>
    <property type="evidence" value="ECO:0007669"/>
    <property type="project" value="TreeGrafter"/>
</dbReference>
<dbReference type="SUPFAM" id="SSF75005">
    <property type="entry name" value="Arabinanase/levansucrase/invertase"/>
    <property type="match status" value="1"/>
</dbReference>
<dbReference type="SMART" id="SM00640">
    <property type="entry name" value="Glyco_32"/>
    <property type="match status" value="1"/>
</dbReference>
<dbReference type="Pfam" id="PF00251">
    <property type="entry name" value="Glyco_hydro_32N"/>
    <property type="match status" value="1"/>
</dbReference>
<dbReference type="Pfam" id="PF08244">
    <property type="entry name" value="Glyco_hydro_32C"/>
    <property type="match status" value="1"/>
</dbReference>
<dbReference type="EMBL" id="CP042997">
    <property type="protein sequence ID" value="QEH38715.1"/>
    <property type="molecule type" value="Genomic_DNA"/>
</dbReference>
<keyword evidence="2 4" id="KW-0378">Hydrolase</keyword>
<dbReference type="GO" id="GO:0005737">
    <property type="term" value="C:cytoplasm"/>
    <property type="evidence" value="ECO:0007669"/>
    <property type="project" value="TreeGrafter"/>
</dbReference>
<accession>A0A5B9WF75</accession>
<evidence type="ECO:0000259" key="6">
    <source>
        <dbReference type="Pfam" id="PF00251"/>
    </source>
</evidence>
<feature type="signal peptide" evidence="5">
    <location>
        <begin position="1"/>
        <end position="21"/>
    </location>
</feature>
<dbReference type="Gene3D" id="2.115.10.20">
    <property type="entry name" value="Glycosyl hydrolase domain, family 43"/>
    <property type="match status" value="1"/>
</dbReference>
<dbReference type="CDD" id="cd18622">
    <property type="entry name" value="GH32_Inu-like"/>
    <property type="match status" value="1"/>
</dbReference>
<keyword evidence="9" id="KW-1185">Reference proteome</keyword>
<keyword evidence="5" id="KW-0732">Signal</keyword>
<evidence type="ECO:0000256" key="5">
    <source>
        <dbReference type="SAM" id="SignalP"/>
    </source>
</evidence>
<sequence length="557" mass="60726" precursor="true">MRFRVLPLPLLAVALIASAAAAPPAAEAPHREMTITQRYLHLPVRNGATKRRVQVAVDGKVVRDFDIELDGERPDFVAFDDVDALRGKAVEIRVVGNAEGVGKALEAIAQADEIPDAGNLYREAGRPQFHFTSRRGWHNDPNGLVWQSGLYHMFYQHNPYGWGWGNMHWGHAVSPDLVHWTELGDAIRPREYNDWAFSGSAVVDHANTGGFQAGASPALVAAYTSTGRGECIVFSNDGGRTFAEYDGNPVVKHNGRDPKLVWYAPGKHWVMAVYDEAKDKQRIAFYTSNDLKRWALQSKIDGYFECPDLFELPVDGDASKTRWVLSAADGKYALGDFDGKAFHVTSGPSKLQNRYGNYYAAQSFSDVPDGRRIQVGWGQNVIFPGMPFNQQMTLPAQLTLRTADGGIRLFAEPVKELEALRGAKHESNGLTIKPGGDENPLREVSGELLEIAAEIVPAKAGTVTLDLRGTPVVYDAAKGELACKDVRAPLPAKDGRVRLRIFVDRGSVEVFGNDGRVALSVATGAAGPGKPLGISAAGEPAEMPSLTVYELKSAWPR</sequence>
<dbReference type="PANTHER" id="PTHR42800:SF1">
    <property type="entry name" value="EXOINULINASE INUD (AFU_ORTHOLOGUE AFUA_5G00480)"/>
    <property type="match status" value="1"/>
</dbReference>
<organism evidence="8 9">
    <name type="scientific">Aquisphaera giovannonii</name>
    <dbReference type="NCBI Taxonomy" id="406548"/>
    <lineage>
        <taxon>Bacteria</taxon>
        <taxon>Pseudomonadati</taxon>
        <taxon>Planctomycetota</taxon>
        <taxon>Planctomycetia</taxon>
        <taxon>Isosphaerales</taxon>
        <taxon>Isosphaeraceae</taxon>
        <taxon>Aquisphaera</taxon>
    </lineage>
</organism>
<dbReference type="PANTHER" id="PTHR42800">
    <property type="entry name" value="EXOINULINASE INUD (AFU_ORTHOLOGUE AFUA_5G00480)"/>
    <property type="match status" value="1"/>
</dbReference>
<dbReference type="InterPro" id="IPR013189">
    <property type="entry name" value="Glyco_hydro_32_C"/>
</dbReference>
<proteinExistence type="inferred from homology"/>
<evidence type="ECO:0000313" key="8">
    <source>
        <dbReference type="EMBL" id="QEH38715.1"/>
    </source>
</evidence>